<keyword evidence="3" id="KW-1185">Reference proteome</keyword>
<feature type="transmembrane region" description="Helical" evidence="1">
    <location>
        <begin position="66"/>
        <end position="84"/>
    </location>
</feature>
<evidence type="ECO:0008006" key="4">
    <source>
        <dbReference type="Google" id="ProtNLM"/>
    </source>
</evidence>
<feature type="transmembrane region" description="Helical" evidence="1">
    <location>
        <begin position="20"/>
        <end position="45"/>
    </location>
</feature>
<dbReference type="AlphaFoldDB" id="A0A1H6A4P8"/>
<proteinExistence type="predicted"/>
<sequence length="116" mass="13514">MGLWGIPGFIFGLFLNYLLHGIFVIDLYFSYIVVLLSVSTFNYFIIYEKVFQGEKENSKSKRMAGYGLIISVSKVGEWSCYALFAGVWGLNYLMVQVFVNLFFLIFKFFLLKQILR</sequence>
<evidence type="ECO:0000313" key="3">
    <source>
        <dbReference type="Proteomes" id="UP000236736"/>
    </source>
</evidence>
<dbReference type="STRING" id="1120964.GCA_001313265_06753"/>
<gene>
    <name evidence="2" type="ORF">SAMN03080598_03923</name>
</gene>
<dbReference type="EMBL" id="FNVR01000037">
    <property type="protein sequence ID" value="SEG43708.1"/>
    <property type="molecule type" value="Genomic_DNA"/>
</dbReference>
<evidence type="ECO:0000313" key="2">
    <source>
        <dbReference type="EMBL" id="SEG43708.1"/>
    </source>
</evidence>
<keyword evidence="1" id="KW-0812">Transmembrane</keyword>
<organism evidence="2 3">
    <name type="scientific">Algoriphagus boritolerans DSM 17298 = JCM 18970</name>
    <dbReference type="NCBI Taxonomy" id="1120964"/>
    <lineage>
        <taxon>Bacteria</taxon>
        <taxon>Pseudomonadati</taxon>
        <taxon>Bacteroidota</taxon>
        <taxon>Cytophagia</taxon>
        <taxon>Cytophagales</taxon>
        <taxon>Cyclobacteriaceae</taxon>
        <taxon>Algoriphagus</taxon>
    </lineage>
</organism>
<keyword evidence="1" id="KW-0472">Membrane</keyword>
<keyword evidence="1" id="KW-1133">Transmembrane helix</keyword>
<feature type="transmembrane region" description="Helical" evidence="1">
    <location>
        <begin position="90"/>
        <end position="110"/>
    </location>
</feature>
<evidence type="ECO:0000256" key="1">
    <source>
        <dbReference type="SAM" id="Phobius"/>
    </source>
</evidence>
<protein>
    <recommendedName>
        <fullName evidence="4">GtrA-like protein</fullName>
    </recommendedName>
</protein>
<accession>A0A1H6A4P8</accession>
<reference evidence="3" key="1">
    <citation type="submission" date="2016-10" db="EMBL/GenBank/DDBJ databases">
        <authorList>
            <person name="Varghese N."/>
            <person name="Submissions S."/>
        </authorList>
    </citation>
    <scope>NUCLEOTIDE SEQUENCE [LARGE SCALE GENOMIC DNA]</scope>
    <source>
        <strain evidence="3">DSM 17298</strain>
    </source>
</reference>
<name>A0A1H6A4P8_9BACT</name>
<dbReference type="Proteomes" id="UP000236736">
    <property type="component" value="Unassembled WGS sequence"/>
</dbReference>